<accession>A0A0P1F2G2</accession>
<dbReference type="Proteomes" id="UP000050783">
    <property type="component" value="Unassembled WGS sequence"/>
</dbReference>
<gene>
    <name evidence="1" type="ORF">RUA4292_04045</name>
</gene>
<evidence type="ECO:0000313" key="2">
    <source>
        <dbReference type="Proteomes" id="UP000050783"/>
    </source>
</evidence>
<proteinExistence type="predicted"/>
<organism evidence="1 2">
    <name type="scientific">Ruegeria atlantica</name>
    <dbReference type="NCBI Taxonomy" id="81569"/>
    <lineage>
        <taxon>Bacteria</taxon>
        <taxon>Pseudomonadati</taxon>
        <taxon>Pseudomonadota</taxon>
        <taxon>Alphaproteobacteria</taxon>
        <taxon>Rhodobacterales</taxon>
        <taxon>Roseobacteraceae</taxon>
        <taxon>Ruegeria</taxon>
    </lineage>
</organism>
<protein>
    <submittedName>
        <fullName evidence="1">Uncharacterized protein</fullName>
    </submittedName>
</protein>
<dbReference type="AlphaFoldDB" id="A0A0P1F2G2"/>
<name>A0A0P1F2G2_9RHOB</name>
<sequence>MRTRQMDALCISDFVNKYIASVAYDPLDNF</sequence>
<dbReference type="EMBL" id="CYPU01000071">
    <property type="protein sequence ID" value="CUH49845.1"/>
    <property type="molecule type" value="Genomic_DNA"/>
</dbReference>
<evidence type="ECO:0000313" key="1">
    <source>
        <dbReference type="EMBL" id="CUH49845.1"/>
    </source>
</evidence>
<reference evidence="1 2" key="1">
    <citation type="submission" date="2015-09" db="EMBL/GenBank/DDBJ databases">
        <authorList>
            <consortium name="Swine Surveillance"/>
        </authorList>
    </citation>
    <scope>NUCLEOTIDE SEQUENCE [LARGE SCALE GENOMIC DNA]</scope>
    <source>
        <strain evidence="1 2">CECT 4292</strain>
    </source>
</reference>